<evidence type="ECO:0008006" key="3">
    <source>
        <dbReference type="Google" id="ProtNLM"/>
    </source>
</evidence>
<gene>
    <name evidence="1" type="ORF">SH580_12710</name>
</gene>
<name>A0ABZ0RH79_9BACT</name>
<evidence type="ECO:0000313" key="2">
    <source>
        <dbReference type="Proteomes" id="UP001324993"/>
    </source>
</evidence>
<dbReference type="EMBL" id="CP138858">
    <property type="protein sequence ID" value="WPJ94297.1"/>
    <property type="molecule type" value="Genomic_DNA"/>
</dbReference>
<proteinExistence type="predicted"/>
<evidence type="ECO:0000313" key="1">
    <source>
        <dbReference type="EMBL" id="WPJ94297.1"/>
    </source>
</evidence>
<dbReference type="Gene3D" id="2.30.30.700">
    <property type="entry name" value="SLA1 homology domain 1"/>
    <property type="match status" value="1"/>
</dbReference>
<organism evidence="1 2">
    <name type="scientific">Coraliomargarita algicola</name>
    <dbReference type="NCBI Taxonomy" id="3092156"/>
    <lineage>
        <taxon>Bacteria</taxon>
        <taxon>Pseudomonadati</taxon>
        <taxon>Verrucomicrobiota</taxon>
        <taxon>Opitutia</taxon>
        <taxon>Puniceicoccales</taxon>
        <taxon>Coraliomargaritaceae</taxon>
        <taxon>Coraliomargarita</taxon>
    </lineage>
</organism>
<reference evidence="1 2" key="1">
    <citation type="submission" date="2023-11" db="EMBL/GenBank/DDBJ databases">
        <title>Coraliomargarita sp. nov., isolated from marine algae.</title>
        <authorList>
            <person name="Lee J.K."/>
            <person name="Baek J.H."/>
            <person name="Kim J.M."/>
            <person name="Choi D.G."/>
            <person name="Jeon C.O."/>
        </authorList>
    </citation>
    <scope>NUCLEOTIDE SEQUENCE [LARGE SCALE GENOMIC DNA]</scope>
    <source>
        <strain evidence="1 2">J2-16</strain>
    </source>
</reference>
<sequence>MILLAFVVFPAGAEFRTFTSDFGDSVDAKLVELKESGSIVTIELRSGRQIDARVTAFSQNDQKFIRKWWAAIQAEKQLLKEDSRITVSAKMNRKSQSNHYDNWYSIDDETKSYFPEVVIENAELDAFKGNTVRVVVVADDRHNEGQKLIVSATTVKADFPDRGKVVLETDPFRLRLYEYDSSSSNYNYEYGYEYSGYIVVIQNSAGKITHTRASKTKYLSNMEVVLSCEAGEMYDESLNRKLNVSPSSYFVR</sequence>
<protein>
    <recommendedName>
        <fullName evidence="3">SLA1 homology domain-containing protein</fullName>
    </recommendedName>
</protein>
<dbReference type="RefSeq" id="WP_319831235.1">
    <property type="nucleotide sequence ID" value="NZ_CP138858.1"/>
</dbReference>
<keyword evidence="2" id="KW-1185">Reference proteome</keyword>
<accession>A0ABZ0RH79</accession>
<dbReference type="Proteomes" id="UP001324993">
    <property type="component" value="Chromosome"/>
</dbReference>